<dbReference type="PANTHER" id="PTHR21666:SF289">
    <property type="entry name" value="L-ALA--D-GLU ENDOPEPTIDASE"/>
    <property type="match status" value="1"/>
</dbReference>
<proteinExistence type="predicted"/>
<dbReference type="FunFam" id="2.70.70.10:FF:000006">
    <property type="entry name" value="M23 family peptidase"/>
    <property type="match status" value="1"/>
</dbReference>
<dbReference type="PANTHER" id="PTHR21666">
    <property type="entry name" value="PEPTIDASE-RELATED"/>
    <property type="match status" value="1"/>
</dbReference>
<dbReference type="InterPro" id="IPR016047">
    <property type="entry name" value="M23ase_b-sheet_dom"/>
</dbReference>
<feature type="domain" description="M23ase beta-sheet core" evidence="2">
    <location>
        <begin position="325"/>
        <end position="419"/>
    </location>
</feature>
<dbReference type="Gene3D" id="2.70.70.10">
    <property type="entry name" value="Glucose Permease (Domain IIA)"/>
    <property type="match status" value="1"/>
</dbReference>
<dbReference type="AlphaFoldDB" id="A0A940DF63"/>
<dbReference type="GO" id="GO:0004222">
    <property type="term" value="F:metalloendopeptidase activity"/>
    <property type="evidence" value="ECO:0007669"/>
    <property type="project" value="TreeGrafter"/>
</dbReference>
<evidence type="ECO:0000313" key="4">
    <source>
        <dbReference type="Proteomes" id="UP000721442"/>
    </source>
</evidence>
<gene>
    <name evidence="3" type="ORF">IAC77_02390</name>
</gene>
<evidence type="ECO:0000259" key="2">
    <source>
        <dbReference type="Pfam" id="PF01551"/>
    </source>
</evidence>
<dbReference type="CDD" id="cd12797">
    <property type="entry name" value="M23_peptidase"/>
    <property type="match status" value="1"/>
</dbReference>
<organism evidence="3 4">
    <name type="scientific">Candidatus Enterousia excrementavium</name>
    <dbReference type="NCBI Taxonomy" id="2840789"/>
    <lineage>
        <taxon>Bacteria</taxon>
        <taxon>Pseudomonadati</taxon>
        <taxon>Pseudomonadota</taxon>
        <taxon>Alphaproteobacteria</taxon>
        <taxon>Candidatus Enterousia</taxon>
    </lineage>
</organism>
<dbReference type="InterPro" id="IPR011055">
    <property type="entry name" value="Dup_hybrid_motif"/>
</dbReference>
<comment type="caution">
    <text evidence="3">The sequence shown here is derived from an EMBL/GenBank/DDBJ whole genome shotgun (WGS) entry which is preliminary data.</text>
</comment>
<dbReference type="InterPro" id="IPR050570">
    <property type="entry name" value="Cell_wall_metabolism_enzyme"/>
</dbReference>
<evidence type="ECO:0000313" key="3">
    <source>
        <dbReference type="EMBL" id="MBO8407289.1"/>
    </source>
</evidence>
<protein>
    <submittedName>
        <fullName evidence="3">Peptidoglycan DD-metalloendopeptidase family protein</fullName>
    </submittedName>
</protein>
<keyword evidence="1" id="KW-0732">Signal</keyword>
<sequence>MINFITRYFTSLWAFITSPFRALWRVICRIFPPREFTVMDTPRGNVYTFKQSSFWRFTKFCGKTGLILWAAWSTYVFVYHRPMLQQRTQELAQEKSAHARQMSDLQVYLDKFNQLTRDLNVTDDKILNATDLTDEQKEELMNNRLKTWGELDFLRTRLTEMFTNEGYAAEYTNLSELSAEFELTRAENEMLKKRNADLVTSMEQIATADIQIVDAVSDLATENIDALREKIRGISTTIASLGLTQQKLINSANKFSNPLVGGVYTPVKFDEELDPKYQKLADDLELWNGLSRLNTLLPLGAPVEKMRVTSNFGTRKDPFTGEPKRHRGIDFAGKIGTELLAVAPGRVISAGERVGYGTTVEIDHGLGFTTLYAHLSQALVTRGDWVRPGTVIGLAGSTGRSTGPHLHYEIRYKGVPFDPAKFVKE</sequence>
<dbReference type="SUPFAM" id="SSF51261">
    <property type="entry name" value="Duplicated hybrid motif"/>
    <property type="match status" value="1"/>
</dbReference>
<dbReference type="Pfam" id="PF01551">
    <property type="entry name" value="Peptidase_M23"/>
    <property type="match status" value="1"/>
</dbReference>
<dbReference type="Proteomes" id="UP000721442">
    <property type="component" value="Unassembled WGS sequence"/>
</dbReference>
<reference evidence="3" key="2">
    <citation type="journal article" date="2021" name="PeerJ">
        <title>Extensive microbial diversity within the chicken gut microbiome revealed by metagenomics and culture.</title>
        <authorList>
            <person name="Gilroy R."/>
            <person name="Ravi A."/>
            <person name="Getino M."/>
            <person name="Pursley I."/>
            <person name="Horton D.L."/>
            <person name="Alikhan N.F."/>
            <person name="Baker D."/>
            <person name="Gharbi K."/>
            <person name="Hall N."/>
            <person name="Watson M."/>
            <person name="Adriaenssens E.M."/>
            <person name="Foster-Nyarko E."/>
            <person name="Jarju S."/>
            <person name="Secka A."/>
            <person name="Antonio M."/>
            <person name="Oren A."/>
            <person name="Chaudhuri R.R."/>
            <person name="La Ragione R."/>
            <person name="Hildebrand F."/>
            <person name="Pallen M.J."/>
        </authorList>
    </citation>
    <scope>NUCLEOTIDE SEQUENCE</scope>
    <source>
        <strain evidence="3">B1-16210</strain>
    </source>
</reference>
<evidence type="ECO:0000256" key="1">
    <source>
        <dbReference type="ARBA" id="ARBA00022729"/>
    </source>
</evidence>
<name>A0A940DF63_9PROT</name>
<reference evidence="3" key="1">
    <citation type="submission" date="2020-10" db="EMBL/GenBank/DDBJ databases">
        <authorList>
            <person name="Gilroy R."/>
        </authorList>
    </citation>
    <scope>NUCLEOTIDE SEQUENCE</scope>
    <source>
        <strain evidence="3">B1-16210</strain>
    </source>
</reference>
<dbReference type="EMBL" id="JADINE010000031">
    <property type="protein sequence ID" value="MBO8407289.1"/>
    <property type="molecule type" value="Genomic_DNA"/>
</dbReference>
<accession>A0A940DF63</accession>